<evidence type="ECO:0000259" key="3">
    <source>
        <dbReference type="PROSITE" id="PS50937"/>
    </source>
</evidence>
<dbReference type="InterPro" id="IPR000551">
    <property type="entry name" value="MerR-type_HTH_dom"/>
</dbReference>
<dbReference type="PROSITE" id="PS50937">
    <property type="entry name" value="HTH_MERR_2"/>
    <property type="match status" value="1"/>
</dbReference>
<dbReference type="EMBL" id="JAPNKE010000002">
    <property type="protein sequence ID" value="MCY1007613.1"/>
    <property type="molecule type" value="Genomic_DNA"/>
</dbReference>
<evidence type="ECO:0000313" key="4">
    <source>
        <dbReference type="EMBL" id="MCY1007613.1"/>
    </source>
</evidence>
<keyword evidence="1" id="KW-0238">DNA-binding</keyword>
<dbReference type="GO" id="GO:0003677">
    <property type="term" value="F:DNA binding"/>
    <property type="evidence" value="ECO:0007669"/>
    <property type="project" value="UniProtKB-KW"/>
</dbReference>
<evidence type="ECO:0000313" key="5">
    <source>
        <dbReference type="Proteomes" id="UP001150924"/>
    </source>
</evidence>
<dbReference type="PANTHER" id="PTHR30204">
    <property type="entry name" value="REDOX-CYCLING DRUG-SENSING TRANSCRIPTIONAL ACTIVATOR SOXR"/>
    <property type="match status" value="1"/>
</dbReference>
<dbReference type="SMART" id="SM00422">
    <property type="entry name" value="HTH_MERR"/>
    <property type="match status" value="1"/>
</dbReference>
<reference evidence="4" key="1">
    <citation type="submission" date="2022-11" db="EMBL/GenBank/DDBJ databases">
        <title>Minimal conservation of predation-associated metabolite biosynthetic gene clusters underscores biosynthetic potential of Myxococcota including descriptions for ten novel species: Archangium lansinium sp. nov., Myxococcus landrumus sp. nov., Nannocystis bai.</title>
        <authorList>
            <person name="Ahearne A."/>
            <person name="Stevens C."/>
            <person name="Phillips K."/>
        </authorList>
    </citation>
    <scope>NUCLEOTIDE SEQUENCE</scope>
    <source>
        <strain evidence="4">Na p29</strain>
    </source>
</reference>
<dbReference type="InterPro" id="IPR009061">
    <property type="entry name" value="DNA-bd_dom_put_sf"/>
</dbReference>
<proteinExistence type="predicted"/>
<evidence type="ECO:0000256" key="1">
    <source>
        <dbReference type="ARBA" id="ARBA00023125"/>
    </source>
</evidence>
<dbReference type="AlphaFoldDB" id="A0A9X3EP22"/>
<evidence type="ECO:0000256" key="2">
    <source>
        <dbReference type="SAM" id="MobiDB-lite"/>
    </source>
</evidence>
<protein>
    <submittedName>
        <fullName evidence="4">MerR family transcriptional regulator</fullName>
    </submittedName>
</protein>
<feature type="domain" description="HTH merR-type" evidence="3">
    <location>
        <begin position="52"/>
        <end position="122"/>
    </location>
</feature>
<organism evidence="4 5">
    <name type="scientific">Nannocystis pusilla</name>
    <dbReference type="NCBI Taxonomy" id="889268"/>
    <lineage>
        <taxon>Bacteria</taxon>
        <taxon>Pseudomonadati</taxon>
        <taxon>Myxococcota</taxon>
        <taxon>Polyangia</taxon>
        <taxon>Nannocystales</taxon>
        <taxon>Nannocystaceae</taxon>
        <taxon>Nannocystis</taxon>
    </lineage>
</organism>
<dbReference type="PANTHER" id="PTHR30204:SF15">
    <property type="entry name" value="BLL5018 PROTEIN"/>
    <property type="match status" value="1"/>
</dbReference>
<dbReference type="SUPFAM" id="SSF46955">
    <property type="entry name" value="Putative DNA-binding domain"/>
    <property type="match status" value="1"/>
</dbReference>
<keyword evidence="5" id="KW-1185">Reference proteome</keyword>
<dbReference type="CDD" id="cd04765">
    <property type="entry name" value="HTH_MlrA-like_sg2"/>
    <property type="match status" value="1"/>
</dbReference>
<dbReference type="GO" id="GO:0003700">
    <property type="term" value="F:DNA-binding transcription factor activity"/>
    <property type="evidence" value="ECO:0007669"/>
    <property type="project" value="InterPro"/>
</dbReference>
<accession>A0A9X3EP22</accession>
<dbReference type="Gene3D" id="1.10.1660.10">
    <property type="match status" value="1"/>
</dbReference>
<gene>
    <name evidence="4" type="ORF">OV079_19075</name>
</gene>
<dbReference type="Proteomes" id="UP001150924">
    <property type="component" value="Unassembled WGS sequence"/>
</dbReference>
<name>A0A9X3EP22_9BACT</name>
<comment type="caution">
    <text evidence="4">The sequence shown here is derived from an EMBL/GenBank/DDBJ whole genome shotgun (WGS) entry which is preliminary data.</text>
</comment>
<dbReference type="RefSeq" id="WP_267770258.1">
    <property type="nucleotide sequence ID" value="NZ_JAPNKE010000002.1"/>
</dbReference>
<feature type="region of interest" description="Disordered" evidence="2">
    <location>
        <begin position="1"/>
        <end position="41"/>
    </location>
</feature>
<sequence>MSGADEDAGQTSRRKAGDGAASEGQAKPTRTRARAKKVSATAGPDLGSDKLYFKIGEVAQIVGVPAYVLRYWETEFKVIRPQKSRTQQRVYRRRDVETLLKIKHLLYAKKFTIAGARQQLRLGGDAVEMAPPSSRYLASQSLAALRESLDDLIAWVENTESTANTAADPVEFIRTRGGARALIDEAAAAGEAQPLLQRTGREPL</sequence>
<dbReference type="InterPro" id="IPR047057">
    <property type="entry name" value="MerR_fam"/>
</dbReference>
<dbReference type="Pfam" id="PF13411">
    <property type="entry name" value="MerR_1"/>
    <property type="match status" value="1"/>
</dbReference>